<dbReference type="Proteomes" id="UP001176478">
    <property type="component" value="Unassembled WGS sequence"/>
</dbReference>
<keyword evidence="2" id="KW-1185">Reference proteome</keyword>
<comment type="caution">
    <text evidence="1">The sequence shown here is derived from an EMBL/GenBank/DDBJ whole genome shotgun (WGS) entry which is preliminary data.</text>
</comment>
<accession>A0ABT9AQJ9</accession>
<name>A0ABT9AQJ9_9GAMM</name>
<dbReference type="InterPro" id="IPR038444">
    <property type="entry name" value="DUF465_sf"/>
</dbReference>
<sequence>MLSADQDLVSKLVSTHPRFQTLYEKHHQLDKEISKLEGPSGAGYNEHVAKLKKEKLHLKDEMQKIMLSNRWSATSPQRY</sequence>
<dbReference type="Pfam" id="PF04325">
    <property type="entry name" value="DUF465"/>
    <property type="match status" value="1"/>
</dbReference>
<dbReference type="EMBL" id="JAUQTG010000003">
    <property type="protein sequence ID" value="MDO7856325.1"/>
    <property type="molecule type" value="Genomic_DNA"/>
</dbReference>
<reference evidence="1" key="2">
    <citation type="journal article" date="2024" name="Int. J. Antimicrob. Agents">
        <title>Identification of a novel Providencia species showing multi-drug-resistant in three patients with hospital-acquired infection.</title>
        <authorList>
            <person name="Yang W."/>
            <person name="Chen J."/>
            <person name="Yang F."/>
            <person name="Ji P."/>
            <person name="Shen S."/>
            <person name="Yin D."/>
            <person name="Hu F."/>
        </authorList>
    </citation>
    <scope>NUCLEOTIDE SEQUENCE</scope>
    <source>
        <strain evidence="1">CRE-138-0111</strain>
    </source>
</reference>
<evidence type="ECO:0000313" key="1">
    <source>
        <dbReference type="EMBL" id="MDO7856325.1"/>
    </source>
</evidence>
<gene>
    <name evidence="1" type="ORF">Q5E86_08130</name>
</gene>
<reference evidence="1" key="1">
    <citation type="submission" date="2023-07" db="EMBL/GenBank/DDBJ databases">
        <authorList>
            <person name="Yang W."/>
            <person name="Chen J."/>
            <person name="Ji P."/>
            <person name="Hu F."/>
        </authorList>
    </citation>
    <scope>NUCLEOTIDE SEQUENCE</scope>
    <source>
        <strain evidence="1">CRE-138-0111</strain>
    </source>
</reference>
<organism evidence="1 2">
    <name type="scientific">Providencia huashanensis</name>
    <dbReference type="NCBI Taxonomy" id="3037798"/>
    <lineage>
        <taxon>Bacteria</taxon>
        <taxon>Pseudomonadati</taxon>
        <taxon>Pseudomonadota</taxon>
        <taxon>Gammaproteobacteria</taxon>
        <taxon>Enterobacterales</taxon>
        <taxon>Morganellaceae</taxon>
        <taxon>Providencia</taxon>
    </lineage>
</organism>
<evidence type="ECO:0000313" key="2">
    <source>
        <dbReference type="Proteomes" id="UP001176478"/>
    </source>
</evidence>
<dbReference type="Gene3D" id="6.10.280.50">
    <property type="match status" value="1"/>
</dbReference>
<dbReference type="InterPro" id="IPR007420">
    <property type="entry name" value="DUF465"/>
</dbReference>
<protein>
    <submittedName>
        <fullName evidence="1">DUF465 domain-containing protein</fullName>
    </submittedName>
</protein>
<proteinExistence type="predicted"/>